<evidence type="ECO:0000259" key="8">
    <source>
        <dbReference type="Pfam" id="PF00361"/>
    </source>
</evidence>
<evidence type="ECO:0000256" key="6">
    <source>
        <dbReference type="RuleBase" id="RU000320"/>
    </source>
</evidence>
<feature type="transmembrane region" description="Helical" evidence="7">
    <location>
        <begin position="121"/>
        <end position="139"/>
    </location>
</feature>
<accession>A0A7W1XTG2</accession>
<comment type="caution">
    <text evidence="9">The sequence shown here is derived from an EMBL/GenBank/DDBJ whole genome shotgun (WGS) entry which is preliminary data.</text>
</comment>
<feature type="transmembrane region" description="Helical" evidence="7">
    <location>
        <begin position="145"/>
        <end position="164"/>
    </location>
</feature>
<dbReference type="InterPro" id="IPR003918">
    <property type="entry name" value="NADH_UbQ_OxRdtase"/>
</dbReference>
<keyword evidence="3 6" id="KW-0812">Transmembrane</keyword>
<comment type="subcellular location">
    <subcellularLocation>
        <location evidence="1">Cell membrane</location>
        <topology evidence="1">Multi-pass membrane protein</topology>
    </subcellularLocation>
    <subcellularLocation>
        <location evidence="6">Membrane</location>
        <topology evidence="6">Multi-pass membrane protein</topology>
    </subcellularLocation>
</comment>
<feature type="domain" description="NADH:quinone oxidoreductase/Mrp antiporter transmembrane" evidence="8">
    <location>
        <begin position="138"/>
        <end position="428"/>
    </location>
</feature>
<dbReference type="GO" id="GO:0003954">
    <property type="term" value="F:NADH dehydrogenase activity"/>
    <property type="evidence" value="ECO:0007669"/>
    <property type="project" value="TreeGrafter"/>
</dbReference>
<dbReference type="RefSeq" id="WP_181741023.1">
    <property type="nucleotide sequence ID" value="NZ_JACEOL010000036.1"/>
</dbReference>
<feature type="transmembrane region" description="Helical" evidence="7">
    <location>
        <begin position="226"/>
        <end position="249"/>
    </location>
</feature>
<comment type="similarity">
    <text evidence="2">Belongs to the complex I subunit 4 family.</text>
</comment>
<dbReference type="EMBL" id="JACEOL010000036">
    <property type="protein sequence ID" value="MBA4602973.1"/>
    <property type="molecule type" value="Genomic_DNA"/>
</dbReference>
<evidence type="ECO:0000256" key="3">
    <source>
        <dbReference type="ARBA" id="ARBA00022692"/>
    </source>
</evidence>
<evidence type="ECO:0000256" key="4">
    <source>
        <dbReference type="ARBA" id="ARBA00022989"/>
    </source>
</evidence>
<proteinExistence type="inferred from homology"/>
<feature type="transmembrane region" description="Helical" evidence="7">
    <location>
        <begin position="424"/>
        <end position="443"/>
    </location>
</feature>
<dbReference type="PRINTS" id="PR01437">
    <property type="entry name" value="NUOXDRDTASE4"/>
</dbReference>
<organism evidence="9 10">
    <name type="scientific">Thermoactinomyces mirandus</name>
    <dbReference type="NCBI Taxonomy" id="2756294"/>
    <lineage>
        <taxon>Bacteria</taxon>
        <taxon>Bacillati</taxon>
        <taxon>Bacillota</taxon>
        <taxon>Bacilli</taxon>
        <taxon>Bacillales</taxon>
        <taxon>Thermoactinomycetaceae</taxon>
        <taxon>Thermoactinomyces</taxon>
    </lineage>
</organism>
<feature type="transmembrane region" description="Helical" evidence="7">
    <location>
        <begin position="320"/>
        <end position="341"/>
    </location>
</feature>
<feature type="transmembrane region" description="Helical" evidence="7">
    <location>
        <begin position="347"/>
        <end position="369"/>
    </location>
</feature>
<keyword evidence="4 7" id="KW-1133">Transmembrane helix</keyword>
<name>A0A7W1XTG2_9BACL</name>
<dbReference type="PANTHER" id="PTHR43507">
    <property type="entry name" value="NADH-UBIQUINONE OXIDOREDUCTASE CHAIN 4"/>
    <property type="match status" value="1"/>
</dbReference>
<keyword evidence="10" id="KW-1185">Reference proteome</keyword>
<dbReference type="InterPro" id="IPR010227">
    <property type="entry name" value="NADH_Q_OxRdtase_chainM/4"/>
</dbReference>
<evidence type="ECO:0000256" key="1">
    <source>
        <dbReference type="ARBA" id="ARBA00004651"/>
    </source>
</evidence>
<protein>
    <submittedName>
        <fullName evidence="9">NADH-quinone oxidoreductase subunit M</fullName>
    </submittedName>
</protein>
<dbReference type="PANTHER" id="PTHR43507:SF1">
    <property type="entry name" value="NADH-UBIQUINONE OXIDOREDUCTASE CHAIN 4"/>
    <property type="match status" value="1"/>
</dbReference>
<feature type="transmembrane region" description="Helical" evidence="7">
    <location>
        <begin position="37"/>
        <end position="55"/>
    </location>
</feature>
<evidence type="ECO:0000256" key="2">
    <source>
        <dbReference type="ARBA" id="ARBA00009025"/>
    </source>
</evidence>
<gene>
    <name evidence="9" type="ORF">H2C83_11735</name>
</gene>
<dbReference type="InterPro" id="IPR001750">
    <property type="entry name" value="ND/Mrp_TM"/>
</dbReference>
<dbReference type="NCBIfam" id="TIGR01972">
    <property type="entry name" value="NDH_I_M"/>
    <property type="match status" value="1"/>
</dbReference>
<dbReference type="GO" id="GO:0005886">
    <property type="term" value="C:plasma membrane"/>
    <property type="evidence" value="ECO:0007669"/>
    <property type="project" value="UniProtKB-SubCell"/>
</dbReference>
<dbReference type="GO" id="GO:0008137">
    <property type="term" value="F:NADH dehydrogenase (ubiquinone) activity"/>
    <property type="evidence" value="ECO:0007669"/>
    <property type="project" value="InterPro"/>
</dbReference>
<dbReference type="GO" id="GO:0048039">
    <property type="term" value="F:ubiquinone binding"/>
    <property type="evidence" value="ECO:0007669"/>
    <property type="project" value="TreeGrafter"/>
</dbReference>
<feature type="transmembrane region" description="Helical" evidence="7">
    <location>
        <begin position="176"/>
        <end position="199"/>
    </location>
</feature>
<evidence type="ECO:0000256" key="5">
    <source>
        <dbReference type="ARBA" id="ARBA00023136"/>
    </source>
</evidence>
<evidence type="ECO:0000256" key="7">
    <source>
        <dbReference type="SAM" id="Phobius"/>
    </source>
</evidence>
<feature type="transmembrane region" description="Helical" evidence="7">
    <location>
        <begin position="6"/>
        <end position="25"/>
    </location>
</feature>
<feature type="transmembrane region" description="Helical" evidence="7">
    <location>
        <begin position="261"/>
        <end position="280"/>
    </location>
</feature>
<evidence type="ECO:0000313" key="10">
    <source>
        <dbReference type="Proteomes" id="UP000538292"/>
    </source>
</evidence>
<dbReference type="Proteomes" id="UP000538292">
    <property type="component" value="Unassembled WGS sequence"/>
</dbReference>
<feature type="transmembrane region" description="Helical" evidence="7">
    <location>
        <begin position="389"/>
        <end position="412"/>
    </location>
</feature>
<feature type="transmembrane region" description="Helical" evidence="7">
    <location>
        <begin position="292"/>
        <end position="313"/>
    </location>
</feature>
<evidence type="ECO:0000313" key="9">
    <source>
        <dbReference type="EMBL" id="MBA4602973.1"/>
    </source>
</evidence>
<feature type="transmembrane region" description="Helical" evidence="7">
    <location>
        <begin position="464"/>
        <end position="485"/>
    </location>
</feature>
<dbReference type="GO" id="GO:0015990">
    <property type="term" value="P:electron transport coupled proton transport"/>
    <property type="evidence" value="ECO:0007669"/>
    <property type="project" value="TreeGrafter"/>
</dbReference>
<dbReference type="Pfam" id="PF00361">
    <property type="entry name" value="Proton_antipo_M"/>
    <property type="match status" value="1"/>
</dbReference>
<keyword evidence="5 7" id="KW-0472">Membrane</keyword>
<sequence length="506" mass="55888">MSWINWLPALVTFFPLLGVAVLLFLPREKTGLHRFWGIMATLPSLFFALYMYLHFDQGFKGLQWFQSVIWFQIPILQGEPWTFHYSMGVDGLSLPLIVLTTIVSTLAAVASLYIRQATKGYYQLLLLLETGMIGVFAAANLFLFFIFFEITLIVTFFLIGKWGFLGKVKAANRFLLYNGLGSGFLLFAMVALMIMFGSLEYSDLESRMGQVMGQLALLPPQIETTLWAVFIALMIAFSIKLPVFPFHSWMLRTHVEAPTPVVMIHSGVLLKMGAYGFMRFGVGLFPEQMKEIAVLIAILGLINILYGALLAIVQRELKSVLAYSSISHMGIILFGLASLNAAGLKGVMFQAVSHGLISALLFFLVGCMYERTRTTELDDLGGLAKSMPVFSGIFLVGIMALLGLPGLSGFISEFLSYLGLFQNYPVIASIGALGLIFTVVYALRALLKTTFGPIHERYRLLNDLNVNESVPMMVLVALIVLIGVYPDSLGAPMQVTLDLIVSRIGG</sequence>
<feature type="transmembrane region" description="Helical" evidence="7">
    <location>
        <begin position="92"/>
        <end position="114"/>
    </location>
</feature>
<dbReference type="AlphaFoldDB" id="A0A7W1XTG2"/>
<dbReference type="GO" id="GO:0042773">
    <property type="term" value="P:ATP synthesis coupled electron transport"/>
    <property type="evidence" value="ECO:0007669"/>
    <property type="project" value="InterPro"/>
</dbReference>
<reference evidence="9 10" key="1">
    <citation type="submission" date="2020-07" db="EMBL/GenBank/DDBJ databases">
        <title>Thermoactinomyces phylogeny.</title>
        <authorList>
            <person name="Dunlap C."/>
        </authorList>
    </citation>
    <scope>NUCLEOTIDE SEQUENCE [LARGE SCALE GENOMIC DNA]</scope>
    <source>
        <strain evidence="9 10">AMNI-1</strain>
    </source>
</reference>